<accession>A0A212KK10</accession>
<evidence type="ECO:0000313" key="2">
    <source>
        <dbReference type="EMBL" id="SBW11992.1"/>
    </source>
</evidence>
<gene>
    <name evidence="2" type="ORF">KL86APRO_20389</name>
</gene>
<dbReference type="AlphaFoldDB" id="A0A212KK10"/>
<proteinExistence type="predicted"/>
<feature type="region of interest" description="Disordered" evidence="1">
    <location>
        <begin position="516"/>
        <end position="551"/>
    </location>
</feature>
<sequence length="551" mass="62169">MAGDAVDDVVILSDSRVSEREEKQAYELVEDIQQTRETRDLKAEDVPAILLPYQVRWHEDMTPIRVGKKSRRIGFSWGALAAESVLEAMPAHGGMDQHYMGYNQGMSAEYIGDCAFFAGAFGAAIRERSVWRTCLLINNERLDVLRYKIQFANGRKIEAHSSNPHNWRGRKGHARVDEAAFHKNLKEVLKGAMAFLMWGGRVDVVSTMNGEDNDFTEICREIEAGQLPRYSLHQVTFKDALGDGFYGRVCLIQGKTWTRSAEHEYEKEVRGSYLTAEDAAEELDCVAKRGSGAYFTRLLIENCQEKDVPILRLRKPAEFVVAPDRIEKVREWILQELKPLVDGMPTDRRTVLGQDFGRNGDLSVIWILQQVHPTLWRTPFLLELRNIPFDCQWLILEWLLDELPLFHHGKLDARGNGQSHAEKAVQKLGEQKIEAVMASAGWYADQFPRYRQAYEGTNILVPVSEDVIADHRLVVLHNGNPTMADTRIKGSDGLPRHGDTAIAGLLAWAATREEVAPPAGESINNTPRRQSPGLPSLRASLGRPGAIFHRR</sequence>
<dbReference type="Gene3D" id="3.30.420.240">
    <property type="match status" value="1"/>
</dbReference>
<organism evidence="2">
    <name type="scientific">uncultured Alphaproteobacteria bacterium</name>
    <dbReference type="NCBI Taxonomy" id="91750"/>
    <lineage>
        <taxon>Bacteria</taxon>
        <taxon>Pseudomonadati</taxon>
        <taxon>Pseudomonadota</taxon>
        <taxon>Alphaproteobacteria</taxon>
        <taxon>environmental samples</taxon>
    </lineage>
</organism>
<protein>
    <submittedName>
        <fullName evidence="2">Mu-like prophage FluMu protein gp28-like protein</fullName>
    </submittedName>
</protein>
<dbReference type="InterPro" id="IPR027417">
    <property type="entry name" value="P-loop_NTPase"/>
</dbReference>
<reference evidence="2" key="1">
    <citation type="submission" date="2016-04" db="EMBL/GenBank/DDBJ databases">
        <authorList>
            <person name="Evans L.H."/>
            <person name="Alamgir A."/>
            <person name="Owens N."/>
            <person name="Weber N.D."/>
            <person name="Virtaneva K."/>
            <person name="Barbian K."/>
            <person name="Babar A."/>
            <person name="Rosenke K."/>
        </authorList>
    </citation>
    <scope>NUCLEOTIDE SEQUENCE</scope>
    <source>
        <strain evidence="2">86</strain>
    </source>
</reference>
<evidence type="ECO:0000256" key="1">
    <source>
        <dbReference type="SAM" id="MobiDB-lite"/>
    </source>
</evidence>
<dbReference type="EMBL" id="FLUO01000002">
    <property type="protein sequence ID" value="SBW11992.1"/>
    <property type="molecule type" value="Genomic_DNA"/>
</dbReference>
<name>A0A212KK10_9PROT</name>
<dbReference type="Gene3D" id="3.40.50.300">
    <property type="entry name" value="P-loop containing nucleotide triphosphate hydrolases"/>
    <property type="match status" value="1"/>
</dbReference>